<protein>
    <submittedName>
        <fullName evidence="10">Glycosyl transferase</fullName>
    </submittedName>
</protein>
<evidence type="ECO:0000256" key="4">
    <source>
        <dbReference type="ARBA" id="ARBA00022692"/>
    </source>
</evidence>
<evidence type="ECO:0000256" key="1">
    <source>
        <dbReference type="ARBA" id="ARBA00022475"/>
    </source>
</evidence>
<keyword evidence="5" id="KW-0448">Lipopolysaccharide biosynthesis</keyword>
<keyword evidence="1" id="KW-1003">Cell membrane</keyword>
<evidence type="ECO:0000313" key="11">
    <source>
        <dbReference type="Proteomes" id="UP000094828"/>
    </source>
</evidence>
<dbReference type="SUPFAM" id="SSF53448">
    <property type="entry name" value="Nucleotide-diphospho-sugar transferases"/>
    <property type="match status" value="1"/>
</dbReference>
<name>A0A1C3EAV7_9PLAN</name>
<proteinExistence type="predicted"/>
<reference evidence="10 11" key="1">
    <citation type="submission" date="2016-05" db="EMBL/GenBank/DDBJ databases">
        <title>Genomic and physiological characterization of Planctopirus sp. isolated from fresh water lake.</title>
        <authorList>
            <person name="Subhash Y."/>
            <person name="Ramana C."/>
        </authorList>
    </citation>
    <scope>NUCLEOTIDE SEQUENCE [LARGE SCALE GENOMIC DNA]</scope>
    <source>
        <strain evidence="10 11">JC280</strain>
    </source>
</reference>
<dbReference type="Pfam" id="PF00535">
    <property type="entry name" value="Glycos_transf_2"/>
    <property type="match status" value="1"/>
</dbReference>
<keyword evidence="6 8" id="KW-1133">Transmembrane helix</keyword>
<keyword evidence="11" id="KW-1185">Reference proteome</keyword>
<evidence type="ECO:0000256" key="3">
    <source>
        <dbReference type="ARBA" id="ARBA00022679"/>
    </source>
</evidence>
<keyword evidence="7 8" id="KW-0472">Membrane</keyword>
<dbReference type="Proteomes" id="UP000094828">
    <property type="component" value="Unassembled WGS sequence"/>
</dbReference>
<gene>
    <name evidence="10" type="ORF">A6X21_00435</name>
</gene>
<dbReference type="InterPro" id="IPR050256">
    <property type="entry name" value="Glycosyltransferase_2"/>
</dbReference>
<sequence>MHVSIVVPIYNELENLPLLHAAIMRVMEPLEHSCELILINDGSTDGSTEVMDQIAAADSRVKLIEFRKNFGQTAAMQAGIQAATGDVIVTIDGDLQNEPEDIPMMLAKIEEGYDLVHGWRKNRQDAVLHRKLPSVCANWLIGKVTGFPVHDLGCTLKAIRSEIAKELQLYGEMHRFIPILARQRGARCIEVVTRHHARRFGVSKYGLGRVTRVLLDLATVKYLIQYAVSPMKLFGMMGLMAMFTSGLAAFASIGLKLAYNYDMTGNPLLLLSAVSGLAAIQFVFLGLLSELCSRIYFQVQNVQTYAVRKTTNFETVSLAISPAPLLDPRSRRAA</sequence>
<dbReference type="AlphaFoldDB" id="A0A1C3EAV7"/>
<organism evidence="10 11">
    <name type="scientific">Planctopirus hydrillae</name>
    <dbReference type="NCBI Taxonomy" id="1841610"/>
    <lineage>
        <taxon>Bacteria</taxon>
        <taxon>Pseudomonadati</taxon>
        <taxon>Planctomycetota</taxon>
        <taxon>Planctomycetia</taxon>
        <taxon>Planctomycetales</taxon>
        <taxon>Planctomycetaceae</taxon>
        <taxon>Planctopirus</taxon>
    </lineage>
</organism>
<dbReference type="Gene3D" id="3.90.550.10">
    <property type="entry name" value="Spore Coat Polysaccharide Biosynthesis Protein SpsA, Chain A"/>
    <property type="match status" value="1"/>
</dbReference>
<dbReference type="InterPro" id="IPR029044">
    <property type="entry name" value="Nucleotide-diphossugar_trans"/>
</dbReference>
<keyword evidence="2" id="KW-0328">Glycosyltransferase</keyword>
<dbReference type="PANTHER" id="PTHR48090:SF3">
    <property type="entry name" value="UNDECAPRENYL-PHOSPHATE 4-DEOXY-4-FORMAMIDO-L-ARABINOSE TRANSFERASE"/>
    <property type="match status" value="1"/>
</dbReference>
<dbReference type="OrthoDB" id="9807778at2"/>
<dbReference type="GO" id="GO:0009103">
    <property type="term" value="P:lipopolysaccharide biosynthetic process"/>
    <property type="evidence" value="ECO:0007669"/>
    <property type="project" value="UniProtKB-KW"/>
</dbReference>
<feature type="domain" description="Glycosyltransferase 2-like" evidence="9">
    <location>
        <begin position="4"/>
        <end position="167"/>
    </location>
</feature>
<dbReference type="InterPro" id="IPR001173">
    <property type="entry name" value="Glyco_trans_2-like"/>
</dbReference>
<dbReference type="PANTHER" id="PTHR48090">
    <property type="entry name" value="UNDECAPRENYL-PHOSPHATE 4-DEOXY-4-FORMAMIDO-L-ARABINOSE TRANSFERASE-RELATED"/>
    <property type="match status" value="1"/>
</dbReference>
<evidence type="ECO:0000256" key="8">
    <source>
        <dbReference type="SAM" id="Phobius"/>
    </source>
</evidence>
<dbReference type="STRING" id="1841610.A6X21_00435"/>
<evidence type="ECO:0000256" key="7">
    <source>
        <dbReference type="ARBA" id="ARBA00023136"/>
    </source>
</evidence>
<accession>A0A1C3EAV7</accession>
<feature type="transmembrane region" description="Helical" evidence="8">
    <location>
        <begin position="233"/>
        <end position="255"/>
    </location>
</feature>
<keyword evidence="3 10" id="KW-0808">Transferase</keyword>
<dbReference type="GO" id="GO:0005886">
    <property type="term" value="C:plasma membrane"/>
    <property type="evidence" value="ECO:0007669"/>
    <property type="project" value="TreeGrafter"/>
</dbReference>
<evidence type="ECO:0000256" key="2">
    <source>
        <dbReference type="ARBA" id="ARBA00022676"/>
    </source>
</evidence>
<evidence type="ECO:0000259" key="9">
    <source>
        <dbReference type="Pfam" id="PF00535"/>
    </source>
</evidence>
<comment type="caution">
    <text evidence="10">The sequence shown here is derived from an EMBL/GenBank/DDBJ whole genome shotgun (WGS) entry which is preliminary data.</text>
</comment>
<dbReference type="GO" id="GO:0016757">
    <property type="term" value="F:glycosyltransferase activity"/>
    <property type="evidence" value="ECO:0007669"/>
    <property type="project" value="UniProtKB-KW"/>
</dbReference>
<keyword evidence="4 8" id="KW-0812">Transmembrane</keyword>
<feature type="transmembrane region" description="Helical" evidence="8">
    <location>
        <begin position="267"/>
        <end position="288"/>
    </location>
</feature>
<dbReference type="RefSeq" id="WP_068848580.1">
    <property type="nucleotide sequence ID" value="NZ_LYDR01000110.1"/>
</dbReference>
<evidence type="ECO:0000256" key="5">
    <source>
        <dbReference type="ARBA" id="ARBA00022985"/>
    </source>
</evidence>
<evidence type="ECO:0000313" key="10">
    <source>
        <dbReference type="EMBL" id="ODA30381.1"/>
    </source>
</evidence>
<dbReference type="CDD" id="cd04187">
    <property type="entry name" value="DPM1_like_bac"/>
    <property type="match status" value="1"/>
</dbReference>
<dbReference type="EMBL" id="LYDR01000110">
    <property type="protein sequence ID" value="ODA30381.1"/>
    <property type="molecule type" value="Genomic_DNA"/>
</dbReference>
<evidence type="ECO:0000256" key="6">
    <source>
        <dbReference type="ARBA" id="ARBA00022989"/>
    </source>
</evidence>